<name>A0A5D2BRQ2_GOSDA</name>
<reference evidence="8 9" key="1">
    <citation type="submission" date="2019-06" db="EMBL/GenBank/DDBJ databases">
        <title>WGS assembly of Gossypium darwinii.</title>
        <authorList>
            <person name="Chen Z.J."/>
            <person name="Sreedasyam A."/>
            <person name="Ando A."/>
            <person name="Song Q."/>
            <person name="De L."/>
            <person name="Hulse-Kemp A."/>
            <person name="Ding M."/>
            <person name="Ye W."/>
            <person name="Kirkbride R."/>
            <person name="Jenkins J."/>
            <person name="Plott C."/>
            <person name="Lovell J."/>
            <person name="Lin Y.-M."/>
            <person name="Vaughn R."/>
            <person name="Liu B."/>
            <person name="Li W."/>
            <person name="Simpson S."/>
            <person name="Scheffler B."/>
            <person name="Saski C."/>
            <person name="Grover C."/>
            <person name="Hu G."/>
            <person name="Conover J."/>
            <person name="Carlson J."/>
            <person name="Shu S."/>
            <person name="Boston L."/>
            <person name="Williams M."/>
            <person name="Peterson D."/>
            <person name="Mcgee K."/>
            <person name="Jones D."/>
            <person name="Wendel J."/>
            <person name="Stelly D."/>
            <person name="Grimwood J."/>
            <person name="Schmutz J."/>
        </authorList>
    </citation>
    <scope>NUCLEOTIDE SEQUENCE [LARGE SCALE GENOMIC DNA]</scope>
    <source>
        <strain evidence="8">1808015.09</strain>
    </source>
</reference>
<dbReference type="Gene3D" id="1.20.1250.20">
    <property type="entry name" value="MFS general substrate transporter like domains"/>
    <property type="match status" value="1"/>
</dbReference>
<evidence type="ECO:0000256" key="1">
    <source>
        <dbReference type="ARBA" id="ARBA00004141"/>
    </source>
</evidence>
<evidence type="ECO:0000256" key="6">
    <source>
        <dbReference type="SAM" id="Phobius"/>
    </source>
</evidence>
<keyword evidence="4 6" id="KW-1133">Transmembrane helix</keyword>
<feature type="transmembrane region" description="Helical" evidence="6">
    <location>
        <begin position="94"/>
        <end position="117"/>
    </location>
</feature>
<evidence type="ECO:0000313" key="9">
    <source>
        <dbReference type="Proteomes" id="UP000323506"/>
    </source>
</evidence>
<evidence type="ECO:0000256" key="3">
    <source>
        <dbReference type="ARBA" id="ARBA00022692"/>
    </source>
</evidence>
<dbReference type="InterPro" id="IPR020846">
    <property type="entry name" value="MFS_dom"/>
</dbReference>
<dbReference type="SUPFAM" id="SSF103473">
    <property type="entry name" value="MFS general substrate transporter"/>
    <property type="match status" value="1"/>
</dbReference>
<dbReference type="PANTHER" id="PTHR23511:SF34">
    <property type="entry name" value="SYNAPTIC VESICLE GLYCOPROTEIN 2"/>
    <property type="match status" value="1"/>
</dbReference>
<dbReference type="InterPro" id="IPR005828">
    <property type="entry name" value="MFS_sugar_transport-like"/>
</dbReference>
<proteinExistence type="predicted"/>
<feature type="domain" description="Major facilitator superfamily (MFS) profile" evidence="7">
    <location>
        <begin position="53"/>
        <end position="193"/>
    </location>
</feature>
<dbReference type="PROSITE" id="PS50850">
    <property type="entry name" value="MFS"/>
    <property type="match status" value="1"/>
</dbReference>
<dbReference type="InterPro" id="IPR036259">
    <property type="entry name" value="MFS_trans_sf"/>
</dbReference>
<dbReference type="GO" id="GO:0022857">
    <property type="term" value="F:transmembrane transporter activity"/>
    <property type="evidence" value="ECO:0007669"/>
    <property type="project" value="InterPro"/>
</dbReference>
<gene>
    <name evidence="8" type="ORF">ES288_D08G219500v1</name>
</gene>
<evidence type="ECO:0000256" key="2">
    <source>
        <dbReference type="ARBA" id="ARBA00022448"/>
    </source>
</evidence>
<dbReference type="AlphaFoldDB" id="A0A5D2BRQ2"/>
<accession>A0A5D2BRQ2</accession>
<comment type="subcellular location">
    <subcellularLocation>
        <location evidence="1">Membrane</location>
        <topology evidence="1">Multi-pass membrane protein</topology>
    </subcellularLocation>
</comment>
<dbReference type="PANTHER" id="PTHR23511">
    <property type="entry name" value="SYNAPTIC VESICLE GLYCOPROTEIN 2"/>
    <property type="match status" value="1"/>
</dbReference>
<dbReference type="Pfam" id="PF00083">
    <property type="entry name" value="Sugar_tr"/>
    <property type="match status" value="1"/>
</dbReference>
<keyword evidence="2" id="KW-0813">Transport</keyword>
<dbReference type="GO" id="GO:0016020">
    <property type="term" value="C:membrane"/>
    <property type="evidence" value="ECO:0007669"/>
    <property type="project" value="UniProtKB-SubCell"/>
</dbReference>
<dbReference type="Proteomes" id="UP000323506">
    <property type="component" value="Chromosome D08"/>
</dbReference>
<feature type="transmembrane region" description="Helical" evidence="6">
    <location>
        <begin position="48"/>
        <end position="74"/>
    </location>
</feature>
<dbReference type="EMBL" id="CM017708">
    <property type="protein sequence ID" value="TYG58402.1"/>
    <property type="molecule type" value="Genomic_DNA"/>
</dbReference>
<feature type="transmembrane region" description="Helical" evidence="6">
    <location>
        <begin position="129"/>
        <end position="148"/>
    </location>
</feature>
<keyword evidence="9" id="KW-1185">Reference proteome</keyword>
<protein>
    <recommendedName>
        <fullName evidence="7">Major facilitator superfamily (MFS) profile domain-containing protein</fullName>
    </recommendedName>
</protein>
<evidence type="ECO:0000256" key="4">
    <source>
        <dbReference type="ARBA" id="ARBA00022989"/>
    </source>
</evidence>
<keyword evidence="5 6" id="KW-0472">Membrane</keyword>
<evidence type="ECO:0000256" key="5">
    <source>
        <dbReference type="ARBA" id="ARBA00023136"/>
    </source>
</evidence>
<sequence length="193" mass="21792">MSSHHLNALDVVREECADIHGEDHLHLQTEIENQLGVLNALHVAKTQWYHFTAIVIAGMGFFTDAYDLFSISLITKLLGRIYYFDALSEKPGTLPPHIAAVVNGVAFCRTLAGQLFFSWLGDKLGRKRVYRLTLMLMVICSIASGLSFGKSPDGVMATLCFFKFWLGFHMLKSLQFILLHKFVDNHLILSFRT</sequence>
<organism evidence="8 9">
    <name type="scientific">Gossypium darwinii</name>
    <name type="common">Darwin's cotton</name>
    <name type="synonym">Gossypium barbadense var. darwinii</name>
    <dbReference type="NCBI Taxonomy" id="34276"/>
    <lineage>
        <taxon>Eukaryota</taxon>
        <taxon>Viridiplantae</taxon>
        <taxon>Streptophyta</taxon>
        <taxon>Embryophyta</taxon>
        <taxon>Tracheophyta</taxon>
        <taxon>Spermatophyta</taxon>
        <taxon>Magnoliopsida</taxon>
        <taxon>eudicotyledons</taxon>
        <taxon>Gunneridae</taxon>
        <taxon>Pentapetalae</taxon>
        <taxon>rosids</taxon>
        <taxon>malvids</taxon>
        <taxon>Malvales</taxon>
        <taxon>Malvaceae</taxon>
        <taxon>Malvoideae</taxon>
        <taxon>Gossypium</taxon>
    </lineage>
</organism>
<evidence type="ECO:0000313" key="8">
    <source>
        <dbReference type="EMBL" id="TYG58402.1"/>
    </source>
</evidence>
<keyword evidence="3 6" id="KW-0812">Transmembrane</keyword>
<evidence type="ECO:0000259" key="7">
    <source>
        <dbReference type="PROSITE" id="PS50850"/>
    </source>
</evidence>